<dbReference type="InterPro" id="IPR001387">
    <property type="entry name" value="Cro/C1-type_HTH"/>
</dbReference>
<reference evidence="3" key="1">
    <citation type="journal article" date="2020" name="Mol. Plant Microbe">
        <title>Rhizobial microsymbionts of the narrowly endemic Oxytropis species growing in Kamchatka are characterized by significant genetic diversity and possess a set of genes that are associated with T3SS and T6SS secretion systems and can affect the development of symbiosis.</title>
        <authorList>
            <person name="Safronova V."/>
            <person name="Guro P."/>
            <person name="Sazanova A."/>
            <person name="Kuznetsova I."/>
            <person name="Belimov A."/>
            <person name="Yakubov V."/>
            <person name="Chirak E."/>
            <person name="Afonin A."/>
            <person name="Gogolev Y."/>
            <person name="Andronov E."/>
            <person name="Tikhonovich I."/>
        </authorList>
    </citation>
    <scope>NUCLEOTIDE SEQUENCE [LARGE SCALE GENOMIC DNA]</scope>
    <source>
        <strain evidence="3">581</strain>
    </source>
</reference>
<dbReference type="SUPFAM" id="SSF47413">
    <property type="entry name" value="lambda repressor-like DNA-binding domains"/>
    <property type="match status" value="1"/>
</dbReference>
<dbReference type="KEGG" id="trb:HB776_03915"/>
<dbReference type="CDD" id="cd00093">
    <property type="entry name" value="HTH_XRE"/>
    <property type="match status" value="1"/>
</dbReference>
<dbReference type="SMART" id="SM00530">
    <property type="entry name" value="HTH_XRE"/>
    <property type="match status" value="1"/>
</dbReference>
<evidence type="ECO:0000313" key="3">
    <source>
        <dbReference type="Proteomes" id="UP000515291"/>
    </source>
</evidence>
<accession>A0A7G6TUQ2</accession>
<evidence type="ECO:0000259" key="1">
    <source>
        <dbReference type="PROSITE" id="PS50943"/>
    </source>
</evidence>
<feature type="domain" description="HTH cro/C1-type" evidence="1">
    <location>
        <begin position="21"/>
        <end position="75"/>
    </location>
</feature>
<sequence length="135" mass="14563">MSLSIMPKTSNLPKVSFANRVKTLREQNSLTASDLAKLAHVSPAAVWNWEKNGTIPRPATVRTIAGELGVSAEFLLTGEKAAPSTSPAASHVISAQPISSERSLKEATLEELLKAIEDKGFAITLQLGRSNRERR</sequence>
<protein>
    <submittedName>
        <fullName evidence="2">Helix-turn-helix transcriptional regulator</fullName>
    </submittedName>
</protein>
<dbReference type="RefSeq" id="WP_184515352.1">
    <property type="nucleotide sequence ID" value="NZ_CP050292.1"/>
</dbReference>
<dbReference type="Gene3D" id="1.10.260.40">
    <property type="entry name" value="lambda repressor-like DNA-binding domains"/>
    <property type="match status" value="1"/>
</dbReference>
<dbReference type="PROSITE" id="PS50943">
    <property type="entry name" value="HTH_CROC1"/>
    <property type="match status" value="1"/>
</dbReference>
<name>A0A7G6TUQ2_9BRAD</name>
<gene>
    <name evidence="2" type="ORF">HB776_03915</name>
</gene>
<dbReference type="AlphaFoldDB" id="A0A7G6TUQ2"/>
<evidence type="ECO:0000313" key="2">
    <source>
        <dbReference type="EMBL" id="QND70484.1"/>
    </source>
</evidence>
<dbReference type="Proteomes" id="UP000515291">
    <property type="component" value="Chromosome"/>
</dbReference>
<organism evidence="2 3">
    <name type="scientific">Tardiphaga robiniae</name>
    <dbReference type="NCBI Taxonomy" id="943830"/>
    <lineage>
        <taxon>Bacteria</taxon>
        <taxon>Pseudomonadati</taxon>
        <taxon>Pseudomonadota</taxon>
        <taxon>Alphaproteobacteria</taxon>
        <taxon>Hyphomicrobiales</taxon>
        <taxon>Nitrobacteraceae</taxon>
        <taxon>Tardiphaga</taxon>
    </lineage>
</organism>
<proteinExistence type="predicted"/>
<dbReference type="EMBL" id="CP050292">
    <property type="protein sequence ID" value="QND70484.1"/>
    <property type="molecule type" value="Genomic_DNA"/>
</dbReference>
<dbReference type="InterPro" id="IPR010982">
    <property type="entry name" value="Lambda_DNA-bd_dom_sf"/>
</dbReference>
<dbReference type="Pfam" id="PF01381">
    <property type="entry name" value="HTH_3"/>
    <property type="match status" value="1"/>
</dbReference>
<dbReference type="GO" id="GO:0003677">
    <property type="term" value="F:DNA binding"/>
    <property type="evidence" value="ECO:0007669"/>
    <property type="project" value="InterPro"/>
</dbReference>